<proteinExistence type="predicted"/>
<accession>A0A443RWX8</accession>
<feature type="non-terminal residue" evidence="1">
    <location>
        <position position="1"/>
    </location>
</feature>
<protein>
    <submittedName>
        <fullName evidence="1">Uncharacterized protein</fullName>
    </submittedName>
</protein>
<dbReference type="VEuPathDB" id="VectorBase:LDEU012174"/>
<gene>
    <name evidence="1" type="ORF">B4U80_11034</name>
</gene>
<name>A0A443RWX8_9ACAR</name>
<dbReference type="AlphaFoldDB" id="A0A443RWX8"/>
<comment type="caution">
    <text evidence="1">The sequence shown here is derived from an EMBL/GenBank/DDBJ whole genome shotgun (WGS) entry which is preliminary data.</text>
</comment>
<dbReference type="OrthoDB" id="6598911at2759"/>
<sequence>IYEKNRKELCDHGIDGLSHEEMVAGMPAFNTVKTAAYFKRAKLMPPPPKTIAQLRITGVWTETNDKHIHGNENKIVIFATTHFLGLLCNADIVYMDGTFRSAPKFFKQIYSLHVMQQNLMIPCVYVLLPDNS</sequence>
<evidence type="ECO:0000313" key="1">
    <source>
        <dbReference type="EMBL" id="RWS19866.1"/>
    </source>
</evidence>
<dbReference type="Proteomes" id="UP000288716">
    <property type="component" value="Unassembled WGS sequence"/>
</dbReference>
<dbReference type="EMBL" id="NCKV01022108">
    <property type="protein sequence ID" value="RWS19866.1"/>
    <property type="molecule type" value="Genomic_DNA"/>
</dbReference>
<keyword evidence="2" id="KW-1185">Reference proteome</keyword>
<dbReference type="STRING" id="299467.A0A443RWX8"/>
<reference evidence="1 2" key="1">
    <citation type="journal article" date="2018" name="Gigascience">
        <title>Genomes of trombidid mites reveal novel predicted allergens and laterally-transferred genes associated with secondary metabolism.</title>
        <authorList>
            <person name="Dong X."/>
            <person name="Chaisiri K."/>
            <person name="Xia D."/>
            <person name="Armstrong S.D."/>
            <person name="Fang Y."/>
            <person name="Donnelly M.J."/>
            <person name="Kadowaki T."/>
            <person name="McGarry J.W."/>
            <person name="Darby A.C."/>
            <person name="Makepeace B.L."/>
        </authorList>
    </citation>
    <scope>NUCLEOTIDE SEQUENCE [LARGE SCALE GENOMIC DNA]</scope>
    <source>
        <strain evidence="1">UoL-UT</strain>
    </source>
</reference>
<organism evidence="1 2">
    <name type="scientific">Leptotrombidium deliense</name>
    <dbReference type="NCBI Taxonomy" id="299467"/>
    <lineage>
        <taxon>Eukaryota</taxon>
        <taxon>Metazoa</taxon>
        <taxon>Ecdysozoa</taxon>
        <taxon>Arthropoda</taxon>
        <taxon>Chelicerata</taxon>
        <taxon>Arachnida</taxon>
        <taxon>Acari</taxon>
        <taxon>Acariformes</taxon>
        <taxon>Trombidiformes</taxon>
        <taxon>Prostigmata</taxon>
        <taxon>Anystina</taxon>
        <taxon>Parasitengona</taxon>
        <taxon>Trombiculoidea</taxon>
        <taxon>Trombiculidae</taxon>
        <taxon>Leptotrombidium</taxon>
    </lineage>
</organism>
<evidence type="ECO:0000313" key="2">
    <source>
        <dbReference type="Proteomes" id="UP000288716"/>
    </source>
</evidence>